<sequence length="83" mass="9204">MYSWQIIFGISTGFGVPNFSYLDLQSSSLARGLRAAQLSITRKSRTFQIKISTSILRPTPLQSTSTLTHNIHNVGGLQSTQYL</sequence>
<protein>
    <submittedName>
        <fullName evidence="1">Uncharacterized protein</fullName>
    </submittedName>
</protein>
<comment type="caution">
    <text evidence="1">The sequence shown here is derived from an EMBL/GenBank/DDBJ whole genome shotgun (WGS) entry which is preliminary data.</text>
</comment>
<evidence type="ECO:0000313" key="1">
    <source>
        <dbReference type="EMBL" id="KAI7937889.1"/>
    </source>
</evidence>
<dbReference type="Proteomes" id="UP001060170">
    <property type="component" value="Chromosome 16"/>
</dbReference>
<accession>A0ACC0DS89</accession>
<reference evidence="1 2" key="3">
    <citation type="journal article" date="2022" name="Microbiol. Spectr.">
        <title>Folding features and dynamics of 3D genome architecture in plant fungal pathogens.</title>
        <authorList>
            <person name="Xia C."/>
        </authorList>
    </citation>
    <scope>NUCLEOTIDE SEQUENCE [LARGE SCALE GENOMIC DNA]</scope>
    <source>
        <strain evidence="1 2">93-210</strain>
    </source>
</reference>
<keyword evidence="2" id="KW-1185">Reference proteome</keyword>
<reference evidence="2" key="1">
    <citation type="journal article" date="2018" name="BMC Genomics">
        <title>Genomic insights into host adaptation between the wheat stripe rust pathogen (Puccinia striiformis f. sp. tritici) and the barley stripe rust pathogen (Puccinia striiformis f. sp. hordei).</title>
        <authorList>
            <person name="Xia C."/>
            <person name="Wang M."/>
            <person name="Yin C."/>
            <person name="Cornejo O.E."/>
            <person name="Hulbert S.H."/>
            <person name="Chen X."/>
        </authorList>
    </citation>
    <scope>NUCLEOTIDE SEQUENCE [LARGE SCALE GENOMIC DNA]</scope>
    <source>
        <strain evidence="2">93-210</strain>
    </source>
</reference>
<dbReference type="EMBL" id="CM045880">
    <property type="protein sequence ID" value="KAI7937889.1"/>
    <property type="molecule type" value="Genomic_DNA"/>
</dbReference>
<evidence type="ECO:0000313" key="2">
    <source>
        <dbReference type="Proteomes" id="UP001060170"/>
    </source>
</evidence>
<organism evidence="1 2">
    <name type="scientific">Puccinia striiformis f. sp. tritici</name>
    <dbReference type="NCBI Taxonomy" id="168172"/>
    <lineage>
        <taxon>Eukaryota</taxon>
        <taxon>Fungi</taxon>
        <taxon>Dikarya</taxon>
        <taxon>Basidiomycota</taxon>
        <taxon>Pucciniomycotina</taxon>
        <taxon>Pucciniomycetes</taxon>
        <taxon>Pucciniales</taxon>
        <taxon>Pucciniaceae</taxon>
        <taxon>Puccinia</taxon>
    </lineage>
</organism>
<proteinExistence type="predicted"/>
<gene>
    <name evidence="1" type="ORF">MJO28_014809</name>
</gene>
<name>A0ACC0DS89_9BASI</name>
<reference evidence="2" key="2">
    <citation type="journal article" date="2018" name="Mol. Plant Microbe Interact.">
        <title>Genome sequence resources for the wheat stripe rust pathogen (Puccinia striiformis f. sp. tritici) and the barley stripe rust pathogen (Puccinia striiformis f. sp. hordei).</title>
        <authorList>
            <person name="Xia C."/>
            <person name="Wang M."/>
            <person name="Yin C."/>
            <person name="Cornejo O.E."/>
            <person name="Hulbert S.H."/>
            <person name="Chen X."/>
        </authorList>
    </citation>
    <scope>NUCLEOTIDE SEQUENCE [LARGE SCALE GENOMIC DNA]</scope>
    <source>
        <strain evidence="2">93-210</strain>
    </source>
</reference>